<dbReference type="PANTHER" id="PTHR37550:SF3">
    <property type="entry name" value="ANTITOXIN VAPB1"/>
    <property type="match status" value="1"/>
</dbReference>
<accession>A0A365UCV9</accession>
<dbReference type="OrthoDB" id="7173678at2"/>
<name>A0A365UCV9_9RHOB</name>
<protein>
    <recommendedName>
        <fullName evidence="3">Antitoxin VapB</fullName>
    </recommendedName>
</protein>
<dbReference type="RefSeq" id="WP_113288060.1">
    <property type="nucleotide sequence ID" value="NZ_QNTQ01000002.1"/>
</dbReference>
<dbReference type="PANTHER" id="PTHR37550">
    <property type="entry name" value="ANTITOXIN VAPB1"/>
    <property type="match status" value="1"/>
</dbReference>
<dbReference type="Proteomes" id="UP000253370">
    <property type="component" value="Unassembled WGS sequence"/>
</dbReference>
<dbReference type="AlphaFoldDB" id="A0A365UCV9"/>
<dbReference type="InterPro" id="IPR047976">
    <property type="entry name" value="Anti_VapB2-like"/>
</dbReference>
<dbReference type="Gene3D" id="2.10.260.10">
    <property type="match status" value="1"/>
</dbReference>
<gene>
    <name evidence="1" type="ORF">DRV85_03565</name>
</gene>
<proteinExistence type="predicted"/>
<dbReference type="InterPro" id="IPR051734">
    <property type="entry name" value="VapB_TA_antitoxins"/>
</dbReference>
<evidence type="ECO:0008006" key="3">
    <source>
        <dbReference type="Google" id="ProtNLM"/>
    </source>
</evidence>
<dbReference type="NCBIfam" id="NF040493">
    <property type="entry name" value="TA_anti_VapB"/>
    <property type="match status" value="1"/>
</dbReference>
<dbReference type="EMBL" id="QNTQ01000002">
    <property type="protein sequence ID" value="RBI87212.1"/>
    <property type="molecule type" value="Genomic_DNA"/>
</dbReference>
<sequence>MERGSVFMTNKTQAVRFPKSVRLPDGTTSVDIQRRGRSWVITPSEQSWAAWFDGEGVSDDFMTDREQPADQERAAL</sequence>
<evidence type="ECO:0000313" key="2">
    <source>
        <dbReference type="Proteomes" id="UP000253370"/>
    </source>
</evidence>
<keyword evidence="2" id="KW-1185">Reference proteome</keyword>
<evidence type="ECO:0000313" key="1">
    <source>
        <dbReference type="EMBL" id="RBI87212.1"/>
    </source>
</evidence>
<comment type="caution">
    <text evidence="1">The sequence shown here is derived from an EMBL/GenBank/DDBJ whole genome shotgun (WGS) entry which is preliminary data.</text>
</comment>
<organism evidence="1 2">
    <name type="scientific">Rhodosalinus halophilus</name>
    <dbReference type="NCBI Taxonomy" id="2259333"/>
    <lineage>
        <taxon>Bacteria</taxon>
        <taxon>Pseudomonadati</taxon>
        <taxon>Pseudomonadota</taxon>
        <taxon>Alphaproteobacteria</taxon>
        <taxon>Rhodobacterales</taxon>
        <taxon>Paracoccaceae</taxon>
        <taxon>Rhodosalinus</taxon>
    </lineage>
</organism>
<reference evidence="1 2" key="1">
    <citation type="submission" date="2018-07" db="EMBL/GenBank/DDBJ databases">
        <title>Rhodosalinus sp. strain E84T genomic sequence and assembly.</title>
        <authorList>
            <person name="Liu Z.-W."/>
            <person name="Lu D.-C."/>
        </authorList>
    </citation>
    <scope>NUCLEOTIDE SEQUENCE [LARGE SCALE GENOMIC DNA]</scope>
    <source>
        <strain evidence="1 2">E84</strain>
    </source>
</reference>